<dbReference type="Proteomes" id="UP000886667">
    <property type="component" value="Unassembled WGS sequence"/>
</dbReference>
<dbReference type="GO" id="GO:0016887">
    <property type="term" value="F:ATP hydrolysis activity"/>
    <property type="evidence" value="ECO:0007669"/>
    <property type="project" value="InterPro"/>
</dbReference>
<evidence type="ECO:0000313" key="5">
    <source>
        <dbReference type="EMBL" id="MCG7948327.1"/>
    </source>
</evidence>
<evidence type="ECO:0000259" key="4">
    <source>
        <dbReference type="Pfam" id="PF13476"/>
    </source>
</evidence>
<dbReference type="AlphaFoldDB" id="A0A9E4N697"/>
<dbReference type="EMBL" id="JAEPCM010000672">
    <property type="protein sequence ID" value="MCG7948327.1"/>
    <property type="molecule type" value="Genomic_DNA"/>
</dbReference>
<dbReference type="GO" id="GO:0006302">
    <property type="term" value="P:double-strand break repair"/>
    <property type="evidence" value="ECO:0007669"/>
    <property type="project" value="InterPro"/>
</dbReference>
<gene>
    <name evidence="5" type="ORF">JAZ07_18450</name>
</gene>
<feature type="transmembrane region" description="Helical" evidence="3">
    <location>
        <begin position="255"/>
        <end position="276"/>
    </location>
</feature>
<dbReference type="PANTHER" id="PTHR32114">
    <property type="entry name" value="ABC TRANSPORTER ABCH.3"/>
    <property type="match status" value="1"/>
</dbReference>
<reference evidence="5" key="1">
    <citation type="journal article" date="2021" name="Proc. Natl. Acad. Sci. U.S.A.">
        <title>Global biogeography of chemosynthetic symbionts reveals both localized and globally distributed symbiont groups. .</title>
        <authorList>
            <person name="Osvatic J.T."/>
            <person name="Wilkins L.G.E."/>
            <person name="Leibrecht L."/>
            <person name="Leray M."/>
            <person name="Zauner S."/>
            <person name="Polzin J."/>
            <person name="Camacho Y."/>
            <person name="Gros O."/>
            <person name="van Gils J.A."/>
            <person name="Eisen J.A."/>
            <person name="Petersen J.M."/>
            <person name="Yuen B."/>
        </authorList>
    </citation>
    <scope>NUCLEOTIDE SEQUENCE</scope>
    <source>
        <strain evidence="5">MAGclacostrist064TRANS</strain>
    </source>
</reference>
<dbReference type="InterPro" id="IPR027417">
    <property type="entry name" value="P-loop_NTPase"/>
</dbReference>
<feature type="transmembrane region" description="Helical" evidence="3">
    <location>
        <begin position="306"/>
        <end position="323"/>
    </location>
</feature>
<dbReference type="PANTHER" id="PTHR32114:SF2">
    <property type="entry name" value="ABC TRANSPORTER ABCH.3"/>
    <property type="match status" value="1"/>
</dbReference>
<keyword evidence="3" id="KW-0812">Transmembrane</keyword>
<sequence>MIIHSVNASNVLKYSSLKLPDIPEQGLIAISGANESGKSSIGETVCFALFGRTFSLGPEELTKVIRWGETHCEAQLEFTCGDGVRYRLERFLDDSGNHSARLAPAGVNDEDQVVRGIEQVADRIYQLIGFEYEEFVESFYLAQREITTPHPHSYAVKTMAGLVTLEYCDAACQEDRDDAEDELSQRQQELDGLQQQMVELDIDPALMPGLERERQTIAQRLDHTQQLMEELDTASSAYQDAMPIRAKSTSKAGSAGFFSLIFFLLAAVAGGAWYMLTNMPEHELSGRLNEWLVQMVPDWGEATLPWLLYAAAGSGLLFLIFLIRRGALKSRVAAYSETASNLADVLNRLDEVPSEVVTDEAPDGDTSAAETDQEGAATATVEVEETQASAIVDRAARSRLVTRVTDWSASVAEVRDSVASELDQLNGNLEQFRLRADELNQSIGIEQERLDRAARLKEMMASLNEKIDERKQYIQTCDLADELIRGTTREVSHQFNRKLRGLVSKTLPLFTENRYEHLQIDDDLTVRAFSSEKRDFMDLDEISSGTQRQIMLAVRLALSQELVARAVKGGQFLFLDEPFAFFDEKRTRSSLTVLPTLSEELNQIWIVAQDFADDLKFDLHIQCDRDTDQLPVA</sequence>
<organism evidence="5 6">
    <name type="scientific">Candidatus Thiodiazotropha taylori</name>
    <dbReference type="NCBI Taxonomy" id="2792791"/>
    <lineage>
        <taxon>Bacteria</taxon>
        <taxon>Pseudomonadati</taxon>
        <taxon>Pseudomonadota</taxon>
        <taxon>Gammaproteobacteria</taxon>
        <taxon>Chromatiales</taxon>
        <taxon>Sedimenticolaceae</taxon>
        <taxon>Candidatus Thiodiazotropha</taxon>
    </lineage>
</organism>
<dbReference type="Pfam" id="PF13476">
    <property type="entry name" value="AAA_23"/>
    <property type="match status" value="1"/>
</dbReference>
<evidence type="ECO:0000256" key="1">
    <source>
        <dbReference type="SAM" id="Coils"/>
    </source>
</evidence>
<comment type="caution">
    <text evidence="5">The sequence shown here is derived from an EMBL/GenBank/DDBJ whole genome shotgun (WGS) entry which is preliminary data.</text>
</comment>
<dbReference type="InterPro" id="IPR038729">
    <property type="entry name" value="Rad50/SbcC_AAA"/>
</dbReference>
<evidence type="ECO:0000256" key="2">
    <source>
        <dbReference type="SAM" id="MobiDB-lite"/>
    </source>
</evidence>
<proteinExistence type="predicted"/>
<feature type="coiled-coil region" evidence="1">
    <location>
        <begin position="176"/>
        <end position="203"/>
    </location>
</feature>
<feature type="region of interest" description="Disordered" evidence="2">
    <location>
        <begin position="355"/>
        <end position="376"/>
    </location>
</feature>
<name>A0A9E4N697_9GAMM</name>
<dbReference type="SUPFAM" id="SSF52540">
    <property type="entry name" value="P-loop containing nucleoside triphosphate hydrolases"/>
    <property type="match status" value="1"/>
</dbReference>
<evidence type="ECO:0000313" key="6">
    <source>
        <dbReference type="Proteomes" id="UP000886667"/>
    </source>
</evidence>
<dbReference type="Gene3D" id="3.40.50.300">
    <property type="entry name" value="P-loop containing nucleotide triphosphate hydrolases"/>
    <property type="match status" value="2"/>
</dbReference>
<protein>
    <submittedName>
        <fullName evidence="5">AAA family ATPase</fullName>
    </submittedName>
</protein>
<keyword evidence="1" id="KW-0175">Coiled coil</keyword>
<keyword evidence="3" id="KW-0472">Membrane</keyword>
<feature type="coiled-coil region" evidence="1">
    <location>
        <begin position="415"/>
        <end position="473"/>
    </location>
</feature>
<keyword evidence="3" id="KW-1133">Transmembrane helix</keyword>
<evidence type="ECO:0000256" key="3">
    <source>
        <dbReference type="SAM" id="Phobius"/>
    </source>
</evidence>
<feature type="domain" description="Rad50/SbcC-type AAA" evidence="4">
    <location>
        <begin position="22"/>
        <end position="231"/>
    </location>
</feature>
<accession>A0A9E4N697</accession>